<feature type="domain" description="Alpha/beta hydrolase fold-3" evidence="2">
    <location>
        <begin position="115"/>
        <end position="331"/>
    </location>
</feature>
<dbReference type="Proteomes" id="UP000660729">
    <property type="component" value="Unassembled WGS sequence"/>
</dbReference>
<dbReference type="GO" id="GO:0016787">
    <property type="term" value="F:hydrolase activity"/>
    <property type="evidence" value="ECO:0007669"/>
    <property type="project" value="UniProtKB-KW"/>
</dbReference>
<dbReference type="PANTHER" id="PTHR48081">
    <property type="entry name" value="AB HYDROLASE SUPERFAMILY PROTEIN C4A8.06C"/>
    <property type="match status" value="1"/>
</dbReference>
<evidence type="ECO:0000313" key="4">
    <source>
        <dbReference type="Proteomes" id="UP000660729"/>
    </source>
</evidence>
<gene>
    <name evidence="3" type="ORF">HII31_07098</name>
</gene>
<name>A0A8H6RFK9_9PEZI</name>
<reference evidence="3" key="1">
    <citation type="submission" date="2020-04" db="EMBL/GenBank/DDBJ databases">
        <title>Draft genome resource of the tomato pathogen Pseudocercospora fuligena.</title>
        <authorList>
            <person name="Zaccaron A."/>
        </authorList>
    </citation>
    <scope>NUCLEOTIDE SEQUENCE</scope>
    <source>
        <strain evidence="3">PF001</strain>
    </source>
</reference>
<dbReference type="InterPro" id="IPR050300">
    <property type="entry name" value="GDXG_lipolytic_enzyme"/>
</dbReference>
<organism evidence="3 4">
    <name type="scientific">Pseudocercospora fuligena</name>
    <dbReference type="NCBI Taxonomy" id="685502"/>
    <lineage>
        <taxon>Eukaryota</taxon>
        <taxon>Fungi</taxon>
        <taxon>Dikarya</taxon>
        <taxon>Ascomycota</taxon>
        <taxon>Pezizomycotina</taxon>
        <taxon>Dothideomycetes</taxon>
        <taxon>Dothideomycetidae</taxon>
        <taxon>Mycosphaerellales</taxon>
        <taxon>Mycosphaerellaceae</taxon>
        <taxon>Pseudocercospora</taxon>
    </lineage>
</organism>
<dbReference type="OrthoDB" id="408631at2759"/>
<sequence>MRSSPEIASQVARATMDFTKLSQEQILAFGEPCPEFEEALRTYKRHDFDWSDPTKVLATIRHMVGLMDQSDQKDPEVIEEVVEATARDGTSLPIKVLRSATNRSLDRPLIVLYFPGGMVLGSNTSMAPLARLLIKKFDVVVALPTYRVAPEHPFPTSFDDGWDTFSWIAENAVSTLRADPKKGFVVGGISSGGNISNVIAHLARDKALQPPITGVWLSCAGVRLAPQDADKLPKEYSERLSSRTQDSCINNVISSPEMAKLFQTSLKADENSHIFAPLTWPTGHANLPKTYAQICGMDGIRDESLVFDDMLKKQGVATRLDLYEGLPHTFWHQFKDLPQAKKWQKDTIEGFEWLLDV</sequence>
<comment type="caution">
    <text evidence="3">The sequence shown here is derived from an EMBL/GenBank/DDBJ whole genome shotgun (WGS) entry which is preliminary data.</text>
</comment>
<dbReference type="AlphaFoldDB" id="A0A8H6RFK9"/>
<evidence type="ECO:0000256" key="1">
    <source>
        <dbReference type="ARBA" id="ARBA00022801"/>
    </source>
</evidence>
<protein>
    <submittedName>
        <fullName evidence="3">AB hydrolase superfamily protein B1A11.02</fullName>
    </submittedName>
</protein>
<dbReference type="InterPro" id="IPR029058">
    <property type="entry name" value="AB_hydrolase_fold"/>
</dbReference>
<proteinExistence type="predicted"/>
<dbReference type="Gene3D" id="3.40.50.1820">
    <property type="entry name" value="alpha/beta hydrolase"/>
    <property type="match status" value="1"/>
</dbReference>
<dbReference type="SUPFAM" id="SSF53474">
    <property type="entry name" value="alpha/beta-Hydrolases"/>
    <property type="match status" value="1"/>
</dbReference>
<keyword evidence="1 3" id="KW-0378">Hydrolase</keyword>
<keyword evidence="4" id="KW-1185">Reference proteome</keyword>
<dbReference type="InterPro" id="IPR013094">
    <property type="entry name" value="AB_hydrolase_3"/>
</dbReference>
<evidence type="ECO:0000259" key="2">
    <source>
        <dbReference type="Pfam" id="PF07859"/>
    </source>
</evidence>
<evidence type="ECO:0000313" key="3">
    <source>
        <dbReference type="EMBL" id="KAF7191596.1"/>
    </source>
</evidence>
<dbReference type="Pfam" id="PF07859">
    <property type="entry name" value="Abhydrolase_3"/>
    <property type="match status" value="1"/>
</dbReference>
<dbReference type="PANTHER" id="PTHR48081:SF8">
    <property type="entry name" value="ALPHA_BETA HYDROLASE FOLD-3 DOMAIN-CONTAINING PROTEIN-RELATED"/>
    <property type="match status" value="1"/>
</dbReference>
<accession>A0A8H6RFK9</accession>
<dbReference type="EMBL" id="JABCIY010000157">
    <property type="protein sequence ID" value="KAF7191596.1"/>
    <property type="molecule type" value="Genomic_DNA"/>
</dbReference>